<dbReference type="CDD" id="cd00947">
    <property type="entry name" value="TBP_aldolase_IIB"/>
    <property type="match status" value="1"/>
</dbReference>
<dbReference type="InterPro" id="IPR050246">
    <property type="entry name" value="Class_II_FBP_aldolase"/>
</dbReference>
<accession>A0ABW1EV20</accession>
<sequence length="280" mass="28252">MVAPAAGGGFGVGAFNVIQLEHAEAIVTGAEAAGVPVILQISENAVRYHGGLAPIGTAALAVARAAGVPVAVHLDHATERALVEEAVRLGFGSVMFDASVLPYEENVRATVDVVRLCHAAGVWVEAELGEVGGKDGVHAPGARTDPAEAAGFTARTGVDALAVAVGTSHAMLTRTASLDLDLIAALRTTVPVPLVLHGSSGASDDTLAAAVAHGMTKINIATHLNKAFTTAVRVRLAADAALVDTRAYLGDGRDAVSEEVARLLGILTVPHLVDGAATAP</sequence>
<dbReference type="PANTHER" id="PTHR30304:SF0">
    <property type="entry name" value="D-TAGATOSE-1,6-BISPHOSPHATE ALDOLASE SUBUNIT GATY-RELATED"/>
    <property type="match status" value="1"/>
</dbReference>
<dbReference type="EMBL" id="JBHSOD010000011">
    <property type="protein sequence ID" value="MFC5885656.1"/>
    <property type="molecule type" value="Genomic_DNA"/>
</dbReference>
<dbReference type="RefSeq" id="WP_313768069.1">
    <property type="nucleotide sequence ID" value="NZ_BAAAVH010000011.1"/>
</dbReference>
<dbReference type="Proteomes" id="UP001596067">
    <property type="component" value="Unassembled WGS sequence"/>
</dbReference>
<organism evidence="2 3">
    <name type="scientific">Kitasatospora aburaviensis</name>
    <dbReference type="NCBI Taxonomy" id="67265"/>
    <lineage>
        <taxon>Bacteria</taxon>
        <taxon>Bacillati</taxon>
        <taxon>Actinomycetota</taxon>
        <taxon>Actinomycetes</taxon>
        <taxon>Kitasatosporales</taxon>
        <taxon>Streptomycetaceae</taxon>
        <taxon>Kitasatospora</taxon>
    </lineage>
</organism>
<dbReference type="InterPro" id="IPR000771">
    <property type="entry name" value="FBA_II"/>
</dbReference>
<evidence type="ECO:0000256" key="1">
    <source>
        <dbReference type="ARBA" id="ARBA00001947"/>
    </source>
</evidence>
<dbReference type="Gene3D" id="3.20.20.70">
    <property type="entry name" value="Aldolase class I"/>
    <property type="match status" value="1"/>
</dbReference>
<proteinExistence type="predicted"/>
<dbReference type="InterPro" id="IPR013785">
    <property type="entry name" value="Aldolase_TIM"/>
</dbReference>
<evidence type="ECO:0000313" key="2">
    <source>
        <dbReference type="EMBL" id="MFC5885656.1"/>
    </source>
</evidence>
<reference evidence="3" key="1">
    <citation type="journal article" date="2019" name="Int. J. Syst. Evol. Microbiol.">
        <title>The Global Catalogue of Microorganisms (GCM) 10K type strain sequencing project: providing services to taxonomists for standard genome sequencing and annotation.</title>
        <authorList>
            <consortium name="The Broad Institute Genomics Platform"/>
            <consortium name="The Broad Institute Genome Sequencing Center for Infectious Disease"/>
            <person name="Wu L."/>
            <person name="Ma J."/>
        </authorList>
    </citation>
    <scope>NUCLEOTIDE SEQUENCE [LARGE SCALE GENOMIC DNA]</scope>
    <source>
        <strain evidence="3">CGMCC 4.1469</strain>
    </source>
</reference>
<dbReference type="PANTHER" id="PTHR30304">
    <property type="entry name" value="D-TAGATOSE-1,6-BISPHOSPHATE ALDOLASE"/>
    <property type="match status" value="1"/>
</dbReference>
<protein>
    <submittedName>
        <fullName evidence="2">Class II fructose-bisphosphate aldolase</fullName>
    </submittedName>
</protein>
<comment type="cofactor">
    <cofactor evidence="1">
        <name>Zn(2+)</name>
        <dbReference type="ChEBI" id="CHEBI:29105"/>
    </cofactor>
</comment>
<gene>
    <name evidence="2" type="ORF">ACFP0N_11815</name>
</gene>
<name>A0ABW1EV20_9ACTN</name>
<dbReference type="Pfam" id="PF01116">
    <property type="entry name" value="F_bP_aldolase"/>
    <property type="match status" value="1"/>
</dbReference>
<evidence type="ECO:0000313" key="3">
    <source>
        <dbReference type="Proteomes" id="UP001596067"/>
    </source>
</evidence>
<dbReference type="PIRSF" id="PIRSF001359">
    <property type="entry name" value="F_bP_aldolase_II"/>
    <property type="match status" value="1"/>
</dbReference>
<keyword evidence="3" id="KW-1185">Reference proteome</keyword>
<dbReference type="SUPFAM" id="SSF51569">
    <property type="entry name" value="Aldolase"/>
    <property type="match status" value="1"/>
</dbReference>
<comment type="caution">
    <text evidence="2">The sequence shown here is derived from an EMBL/GenBank/DDBJ whole genome shotgun (WGS) entry which is preliminary data.</text>
</comment>
<dbReference type="NCBIfam" id="TIGR00167">
    <property type="entry name" value="cbbA"/>
    <property type="match status" value="1"/>
</dbReference>